<proteinExistence type="predicted"/>
<name>A0A654LVE4_9ARCH</name>
<reference evidence="2" key="1">
    <citation type="submission" date="2015-10" db="EMBL/GenBank/DDBJ databases">
        <title>Niche specialization of a soil ammonia-oxidizing archaeon, Candidatus Nitrosocosmicus oleophilus.</title>
        <authorList>
            <person name="Jung M.-Y."/>
            <person name="Rhee S.-K."/>
        </authorList>
    </citation>
    <scope>NUCLEOTIDE SEQUENCE [LARGE SCALE GENOMIC DNA]</scope>
    <source>
        <strain evidence="2">MY3</strain>
    </source>
</reference>
<dbReference type="KEGG" id="taa:NMY3_00135"/>
<evidence type="ECO:0000313" key="1">
    <source>
        <dbReference type="EMBL" id="ALI34349.1"/>
    </source>
</evidence>
<dbReference type="AlphaFoldDB" id="A0A654LVE4"/>
<accession>A0A654LVE4</accession>
<protein>
    <submittedName>
        <fullName evidence="1">Uncharacterized protein</fullName>
    </submittedName>
</protein>
<organism evidence="1 2">
    <name type="scientific">Candidatus Nitrosocosmicus oleophilus</name>
    <dbReference type="NCBI Taxonomy" id="1353260"/>
    <lineage>
        <taxon>Archaea</taxon>
        <taxon>Nitrososphaerota</taxon>
        <taxon>Nitrososphaeria</taxon>
        <taxon>Nitrososphaerales</taxon>
        <taxon>Nitrososphaeraceae</taxon>
        <taxon>Candidatus Nitrosocosmicus</taxon>
    </lineage>
</organism>
<dbReference type="EMBL" id="CP012850">
    <property type="protein sequence ID" value="ALI34349.1"/>
    <property type="molecule type" value="Genomic_DNA"/>
</dbReference>
<evidence type="ECO:0000313" key="2">
    <source>
        <dbReference type="Proteomes" id="UP000058925"/>
    </source>
</evidence>
<keyword evidence="2" id="KW-1185">Reference proteome</keyword>
<sequence length="30" mass="3730">MYYYKYTDSHVVLDYLWEPEVFGTVVFHLD</sequence>
<gene>
    <name evidence="1" type="ORF">NMY3_00135</name>
</gene>
<dbReference type="Proteomes" id="UP000058925">
    <property type="component" value="Chromosome"/>
</dbReference>